<dbReference type="eggNOG" id="ENOG502SB89">
    <property type="taxonomic scope" value="Eukaryota"/>
</dbReference>
<sequence>MRSLPHPVIILTTPPLPSSSDTTGPAHDPTGHGITLSTLTCLSLAPYPLVSFNIKTPSRTSLSLHNSGRFCIHVMSSSPHSAHVANIFAQLAASHTTKQSPWEKLRGKTEVVDGVPTMGREDGVLSRWSVVTEKYVDVQDHEVWVGRVVGVEELAGEEGKGLMYQNRRFRNVGEEVVPEFGGMGEGVAKIDVEAEAREAAGGRYKGVVSDYVNGSEF</sequence>
<evidence type="ECO:0000259" key="3">
    <source>
        <dbReference type="SMART" id="SM00903"/>
    </source>
</evidence>
<dbReference type="InterPro" id="IPR002563">
    <property type="entry name" value="Flavin_Rdtase-like_dom"/>
</dbReference>
<evidence type="ECO:0000256" key="1">
    <source>
        <dbReference type="ARBA" id="ARBA00023002"/>
    </source>
</evidence>
<feature type="region of interest" description="Disordered" evidence="2">
    <location>
        <begin position="11"/>
        <end position="31"/>
    </location>
</feature>
<dbReference type="AlphaFoldDB" id="U4LMH2"/>
<organism evidence="4 5">
    <name type="scientific">Pyronema omphalodes (strain CBS 100304)</name>
    <name type="common">Pyronema confluens</name>
    <dbReference type="NCBI Taxonomy" id="1076935"/>
    <lineage>
        <taxon>Eukaryota</taxon>
        <taxon>Fungi</taxon>
        <taxon>Dikarya</taxon>
        <taxon>Ascomycota</taxon>
        <taxon>Pezizomycotina</taxon>
        <taxon>Pezizomycetes</taxon>
        <taxon>Pezizales</taxon>
        <taxon>Pyronemataceae</taxon>
        <taxon>Pyronema</taxon>
    </lineage>
</organism>
<dbReference type="Proteomes" id="UP000018144">
    <property type="component" value="Unassembled WGS sequence"/>
</dbReference>
<feature type="domain" description="Flavin reductase like" evidence="3">
    <location>
        <begin position="1"/>
        <end position="171"/>
    </location>
</feature>
<protein>
    <submittedName>
        <fullName evidence="4">Similar to Uncharacterized protein C1071.11 acc. no. Q9UTQ4</fullName>
    </submittedName>
</protein>
<dbReference type="Gene3D" id="2.30.110.10">
    <property type="entry name" value="Electron Transport, Fmn-binding Protein, Chain A"/>
    <property type="match status" value="1"/>
</dbReference>
<evidence type="ECO:0000256" key="2">
    <source>
        <dbReference type="SAM" id="MobiDB-lite"/>
    </source>
</evidence>
<name>U4LMH2_PYROM</name>
<dbReference type="GO" id="GO:0042602">
    <property type="term" value="F:riboflavin reductase (NADPH) activity"/>
    <property type="evidence" value="ECO:0007669"/>
    <property type="project" value="TreeGrafter"/>
</dbReference>
<proteinExistence type="predicted"/>
<reference evidence="4 5" key="1">
    <citation type="journal article" date="2013" name="PLoS Genet.">
        <title>The genome and development-dependent transcriptomes of Pyronema confluens: a window into fungal evolution.</title>
        <authorList>
            <person name="Traeger S."/>
            <person name="Altegoer F."/>
            <person name="Freitag M."/>
            <person name="Gabaldon T."/>
            <person name="Kempken F."/>
            <person name="Kumar A."/>
            <person name="Marcet-Houben M."/>
            <person name="Poggeler S."/>
            <person name="Stajich J.E."/>
            <person name="Nowrousian M."/>
        </authorList>
    </citation>
    <scope>NUCLEOTIDE SEQUENCE [LARGE SCALE GENOMIC DNA]</scope>
    <source>
        <strain evidence="5">CBS 100304</strain>
        <tissue evidence="4">Vegetative mycelium</tissue>
    </source>
</reference>
<gene>
    <name evidence="4" type="ORF">PCON_08744</name>
</gene>
<evidence type="ECO:0000313" key="5">
    <source>
        <dbReference type="Proteomes" id="UP000018144"/>
    </source>
</evidence>
<dbReference type="SMART" id="SM00903">
    <property type="entry name" value="Flavin_Reduct"/>
    <property type="match status" value="1"/>
</dbReference>
<dbReference type="SUPFAM" id="SSF50475">
    <property type="entry name" value="FMN-binding split barrel"/>
    <property type="match status" value="1"/>
</dbReference>
<keyword evidence="5" id="KW-1185">Reference proteome</keyword>
<dbReference type="OMA" id="GDHEIWV"/>
<keyword evidence="1" id="KW-0560">Oxidoreductase</keyword>
<dbReference type="PANTHER" id="PTHR30466:SF1">
    <property type="entry name" value="FMN REDUCTASE (NADH) RUTF"/>
    <property type="match status" value="1"/>
</dbReference>
<dbReference type="PANTHER" id="PTHR30466">
    <property type="entry name" value="FLAVIN REDUCTASE"/>
    <property type="match status" value="1"/>
</dbReference>
<dbReference type="OrthoDB" id="2015405at2759"/>
<accession>U4LMH2</accession>
<evidence type="ECO:0000313" key="4">
    <source>
        <dbReference type="EMBL" id="CCX30545.1"/>
    </source>
</evidence>
<dbReference type="InterPro" id="IPR050268">
    <property type="entry name" value="NADH-dep_flavin_reductase"/>
</dbReference>
<dbReference type="EMBL" id="HF935442">
    <property type="protein sequence ID" value="CCX30545.1"/>
    <property type="molecule type" value="Genomic_DNA"/>
</dbReference>
<dbReference type="Pfam" id="PF01613">
    <property type="entry name" value="Flavin_Reduct"/>
    <property type="match status" value="1"/>
</dbReference>
<dbReference type="STRING" id="1076935.U4LMH2"/>
<dbReference type="InterPro" id="IPR012349">
    <property type="entry name" value="Split_barrel_FMN-bd"/>
</dbReference>
<dbReference type="GO" id="GO:0010181">
    <property type="term" value="F:FMN binding"/>
    <property type="evidence" value="ECO:0007669"/>
    <property type="project" value="InterPro"/>
</dbReference>